<dbReference type="GO" id="GO:0045335">
    <property type="term" value="C:phagocytic vesicle"/>
    <property type="evidence" value="ECO:0007669"/>
    <property type="project" value="TreeGrafter"/>
</dbReference>
<keyword evidence="5" id="KW-0653">Protein transport</keyword>
<feature type="compositionally biased region" description="Pro residues" evidence="7">
    <location>
        <begin position="548"/>
        <end position="558"/>
    </location>
</feature>
<feature type="region of interest" description="Disordered" evidence="7">
    <location>
        <begin position="1336"/>
        <end position="1355"/>
    </location>
</feature>
<evidence type="ECO:0000313" key="11">
    <source>
        <dbReference type="Proteomes" id="UP000261540"/>
    </source>
</evidence>
<dbReference type="SUPFAM" id="SSF49562">
    <property type="entry name" value="C2 domain (Calcium/lipid-binding domain, CaLB)"/>
    <property type="match status" value="1"/>
</dbReference>
<keyword evidence="6" id="KW-0175">Coiled coil</keyword>
<dbReference type="GO" id="GO:0045055">
    <property type="term" value="P:regulated exocytosis"/>
    <property type="evidence" value="ECO:0007669"/>
    <property type="project" value="TreeGrafter"/>
</dbReference>
<evidence type="ECO:0000256" key="7">
    <source>
        <dbReference type="SAM" id="MobiDB-lite"/>
    </source>
</evidence>
<dbReference type="PROSITE" id="PS51511">
    <property type="entry name" value="FIP_RBD"/>
    <property type="match status" value="1"/>
</dbReference>
<keyword evidence="4" id="KW-0967">Endosome</keyword>
<dbReference type="InterPro" id="IPR000008">
    <property type="entry name" value="C2_dom"/>
</dbReference>
<dbReference type="SMART" id="SM00239">
    <property type="entry name" value="C2"/>
    <property type="match status" value="1"/>
</dbReference>
<feature type="region of interest" description="Disordered" evidence="7">
    <location>
        <begin position="671"/>
        <end position="729"/>
    </location>
</feature>
<feature type="compositionally biased region" description="Low complexity" evidence="7">
    <location>
        <begin position="636"/>
        <end position="651"/>
    </location>
</feature>
<accession>A0A3B3RLJ7</accession>
<name>A0A3B3RLJ7_9TELE</name>
<evidence type="ECO:0000256" key="2">
    <source>
        <dbReference type="ARBA" id="ARBA00022448"/>
    </source>
</evidence>
<evidence type="ECO:0000256" key="3">
    <source>
        <dbReference type="ARBA" id="ARBA00022553"/>
    </source>
</evidence>
<evidence type="ECO:0000256" key="5">
    <source>
        <dbReference type="ARBA" id="ARBA00022927"/>
    </source>
</evidence>
<dbReference type="GeneTree" id="ENSGT00940000158783"/>
<dbReference type="GO" id="GO:0015031">
    <property type="term" value="P:protein transport"/>
    <property type="evidence" value="ECO:0007669"/>
    <property type="project" value="UniProtKB-KW"/>
</dbReference>
<dbReference type="PANTHER" id="PTHR15746:SF14">
    <property type="entry name" value="RAB11 FAMILY-INTERACTING PROTEIN 5"/>
    <property type="match status" value="1"/>
</dbReference>
<dbReference type="GeneID" id="111837705"/>
<feature type="domain" description="C2" evidence="8">
    <location>
        <begin position="1"/>
        <end position="128"/>
    </location>
</feature>
<dbReference type="Gene3D" id="1.20.5.2440">
    <property type="match status" value="1"/>
</dbReference>
<evidence type="ECO:0000259" key="9">
    <source>
        <dbReference type="PROSITE" id="PS51511"/>
    </source>
</evidence>
<evidence type="ECO:0000256" key="1">
    <source>
        <dbReference type="ARBA" id="ARBA00004172"/>
    </source>
</evidence>
<sequence length="1594" mass="173370">MSLINIDSEQRWVPTHVQVTVLRGRGLRAKGKHGTSDVYTIIQVGKEKFTTAVVEKTTCPEWKEECIFELLPGVLEPKGRSAYPPGSSDLVLTLMHRALIGLDVFLGQTVIPLDKVFQERIYPKNEWYKLHSKSGKREKERGEVQVTVQFTRNNLTASMYDLSMKDKPRSALGKLKDRVKGKKRGDAETNSAIVPRGYAALSGSGRLAGDAGDDEDGEEGALTRKGKIKGFFGKGKLRKTSDTRSSTSLTSEGSTLSSPGGSLSPTAGISMVVSDLSNSPSNSSNLTADNSPVHTTQPSPLLMTHKRAFSDEASKVTAFLPAPRAVENLKAQSTALSRSTLCINGSHIYGGEPAVPRSVSVLQTRLGLLDKCSPLSRSLQNLTRRSEDPARAVGAARRWSFDRAGKEEKSVVAPAPKQPDGGLEEQVQGQEALAAAVVKPEAASEEKKPKRNLFSQGKSDSAGKGTDLGKGQPTQSAPTTEERHRGWFGTKDPQNKPSPEVSPKVETSSDAPFHLSPHSPNHLSPSPSPALAPSPTALGSPRHANPFTPSPATPPISPSNPFFTRLQYNPFFEELIADQALKTVSPAPCPPNSTLWPSAPPPNWPGTCPSNNNTQALQENIASKRDRPTGVCRQQSLPALLPRSPGSPSLPATRSMSAEWDDSFEAFASSRLRSQKAPTPQTPPKALSPHRANSLPRSRPTCCIKEETSADLEPDGKAPPLPPRRPVKEVRPDSWLDRAEELAVKKEACLLFQTDVASMLHQKEVDYGRIMTFPSQQNSSDTELFTEGGASSCPSGCSPSPLNLLNSNTGTTGHYNSSLETTASKAENRKSSPEDKCISESNLDNLNNFKSEAFEGESEKPLSVSSPGFAEESKKDTNISALELTINTPELQSDTLSQFVTEMATNKSDVVGGIQSHKLLEASFKDLDVITDIACKKTSKIATVYPRTNKMTNSLCPALQGPTTDLEGVPKTKEVNNNYQNIVASSAVPGIIITESYSKPSSSFAEICTEPSALESISLEFMSEIYRNAAETSVVEPDLSVSVKPMKLTNNLVLPPADKFQSACNLTRATEKEPSFGRAPSLTSRAEVNLDNKLQCSVLDFQHNDMNLNDSTLPVMHYNNTFKGNAEGIFGNNLNVTNTLTFDCSETNPPAPANSDFFVVNLNTAKEHGLSEATTNEEFENSSRKDTCNETVPLNATALPPPEEPSSGTIDDSTNEFQISNRPAKDSVIRKEEGIHASKPPGLFSSVPVMVDKDTLQSKELHAKGSYPDEHCLRSQMISAARDVNEPLGRRVHLQLPFEQQRDECASPVTLSLASTVSQDQEITPESRFVRTELKHDHKECTPTEQPLSESTKENSFKDLHAKLAPDCRSLKDDFPSGDLLHVRTHQASSTSSPVAKTNSQPALSPSPILPLMTVRPSEGTAKVAAPFSTVLPLIGAAHTVLPEETQPASSILSRHESSPHPVKPLTATLQQGEKKAEGRSVLVSGLEKLRSTIHPRWTSSQSETEADRSKPDSSAQYLHLTHSELVALLLQKEAELEKQRAELEKQGTLLEKREVELKKMKMQVRDLEDYIDRLLVRIMEQTPALLQVRSRYK</sequence>
<dbReference type="GO" id="GO:0005739">
    <property type="term" value="C:mitochondrion"/>
    <property type="evidence" value="ECO:0007669"/>
    <property type="project" value="TreeGrafter"/>
</dbReference>
<dbReference type="InterPro" id="IPR019018">
    <property type="entry name" value="Rab-bd_FIP-RBD"/>
</dbReference>
<feature type="region of interest" description="Disordered" evidence="7">
    <location>
        <begin position="635"/>
        <end position="656"/>
    </location>
</feature>
<dbReference type="FunFam" id="2.60.40.150:FF:000070">
    <property type="entry name" value="rab11 family-interacting protein 2 isoform X1"/>
    <property type="match status" value="1"/>
</dbReference>
<reference evidence="10" key="1">
    <citation type="submission" date="2025-08" db="UniProtKB">
        <authorList>
            <consortium name="Ensembl"/>
        </authorList>
    </citation>
    <scope>IDENTIFICATION</scope>
</reference>
<dbReference type="InterPro" id="IPR037245">
    <property type="entry name" value="FIP-RBD_C_sf"/>
</dbReference>
<organism evidence="10 11">
    <name type="scientific">Paramormyrops kingsleyae</name>
    <dbReference type="NCBI Taxonomy" id="1676925"/>
    <lineage>
        <taxon>Eukaryota</taxon>
        <taxon>Metazoa</taxon>
        <taxon>Chordata</taxon>
        <taxon>Craniata</taxon>
        <taxon>Vertebrata</taxon>
        <taxon>Euteleostomi</taxon>
        <taxon>Actinopterygii</taxon>
        <taxon>Neopterygii</taxon>
        <taxon>Teleostei</taxon>
        <taxon>Osteoglossocephala</taxon>
        <taxon>Osteoglossomorpha</taxon>
        <taxon>Osteoglossiformes</taxon>
        <taxon>Mormyridae</taxon>
        <taxon>Paramormyrops</taxon>
    </lineage>
</organism>
<feature type="region of interest" description="Disordered" evidence="7">
    <location>
        <begin position="1195"/>
        <end position="1217"/>
    </location>
</feature>
<feature type="compositionally biased region" description="Basic and acidic residues" evidence="7">
    <location>
        <begin position="826"/>
        <end position="838"/>
    </location>
</feature>
<feature type="compositionally biased region" description="Polar residues" evidence="7">
    <location>
        <begin position="1206"/>
        <end position="1217"/>
    </location>
</feature>
<keyword evidence="2" id="KW-0813">Transport</keyword>
<feature type="compositionally biased region" description="Polar residues" evidence="7">
    <location>
        <begin position="1386"/>
        <end position="1404"/>
    </location>
</feature>
<feature type="compositionally biased region" description="Low complexity" evidence="7">
    <location>
        <begin position="243"/>
        <end position="266"/>
    </location>
</feature>
<feature type="compositionally biased region" description="Low complexity" evidence="7">
    <location>
        <begin position="533"/>
        <end position="547"/>
    </location>
</feature>
<proteinExistence type="predicted"/>
<dbReference type="GO" id="GO:0031267">
    <property type="term" value="F:small GTPase binding"/>
    <property type="evidence" value="ECO:0007669"/>
    <property type="project" value="InterPro"/>
</dbReference>
<feature type="region of interest" description="Disordered" evidence="7">
    <location>
        <begin position="1385"/>
        <end position="1409"/>
    </location>
</feature>
<feature type="coiled-coil region" evidence="6">
    <location>
        <begin position="1523"/>
        <end position="1578"/>
    </location>
</feature>
<feature type="region of interest" description="Disordered" evidence="7">
    <location>
        <begin position="1494"/>
        <end position="1515"/>
    </location>
</feature>
<dbReference type="PROSITE" id="PS50004">
    <property type="entry name" value="C2"/>
    <property type="match status" value="1"/>
</dbReference>
<dbReference type="STRING" id="1676925.ENSPKIP00000019359"/>
<feature type="compositionally biased region" description="Low complexity" evidence="7">
    <location>
        <begin position="512"/>
        <end position="525"/>
    </location>
</feature>
<feature type="region of interest" description="Disordered" evidence="7">
    <location>
        <begin position="235"/>
        <end position="299"/>
    </location>
</feature>
<dbReference type="KEGG" id="pki:111837705"/>
<reference evidence="10" key="2">
    <citation type="submission" date="2025-09" db="UniProtKB">
        <authorList>
            <consortium name="Ensembl"/>
        </authorList>
    </citation>
    <scope>IDENTIFICATION</scope>
</reference>
<dbReference type="Pfam" id="PF09457">
    <property type="entry name" value="RBD-FIP"/>
    <property type="match status" value="1"/>
</dbReference>
<dbReference type="InterPro" id="IPR037789">
    <property type="entry name" value="FIP_classI"/>
</dbReference>
<feature type="domain" description="FIP-RBD" evidence="9">
    <location>
        <begin position="1528"/>
        <end position="1590"/>
    </location>
</feature>
<feature type="region of interest" description="Disordered" evidence="7">
    <location>
        <begin position="1446"/>
        <end position="1479"/>
    </location>
</feature>
<feature type="compositionally biased region" description="Polar residues" evidence="7">
    <location>
        <begin position="286"/>
        <end position="299"/>
    </location>
</feature>
<feature type="region of interest" description="Disordered" evidence="7">
    <location>
        <begin position="854"/>
        <end position="876"/>
    </location>
</feature>
<feature type="region of interest" description="Disordered" evidence="7">
    <location>
        <begin position="404"/>
        <end position="564"/>
    </location>
</feature>
<dbReference type="SUPFAM" id="SSF144270">
    <property type="entry name" value="Eferin C-derminal domain-like"/>
    <property type="match status" value="1"/>
</dbReference>
<dbReference type="InterPro" id="IPR035892">
    <property type="entry name" value="C2_domain_sf"/>
</dbReference>
<dbReference type="RefSeq" id="XP_023655756.1">
    <property type="nucleotide sequence ID" value="XM_023799988.2"/>
</dbReference>
<keyword evidence="3" id="KW-0597">Phosphoprotein</keyword>
<dbReference type="GO" id="GO:0030141">
    <property type="term" value="C:secretory granule"/>
    <property type="evidence" value="ECO:0007669"/>
    <property type="project" value="TreeGrafter"/>
</dbReference>
<feature type="region of interest" description="Disordered" evidence="7">
    <location>
        <begin position="819"/>
        <end position="842"/>
    </location>
</feature>
<feature type="compositionally biased region" description="Low complexity" evidence="7">
    <location>
        <begin position="431"/>
        <end position="441"/>
    </location>
</feature>
<evidence type="ECO:0000256" key="4">
    <source>
        <dbReference type="ARBA" id="ARBA00022753"/>
    </source>
</evidence>
<dbReference type="Pfam" id="PF00168">
    <property type="entry name" value="C2"/>
    <property type="match status" value="1"/>
</dbReference>
<evidence type="ECO:0000259" key="8">
    <source>
        <dbReference type="PROSITE" id="PS50004"/>
    </source>
</evidence>
<dbReference type="PANTHER" id="PTHR15746">
    <property type="entry name" value="RAB11-RELATED"/>
    <property type="match status" value="1"/>
</dbReference>
<dbReference type="OrthoDB" id="8956628at2759"/>
<keyword evidence="11" id="KW-1185">Reference proteome</keyword>
<comment type="subcellular location">
    <subcellularLocation>
        <location evidence="1">Recycling endosome</location>
    </subcellularLocation>
</comment>
<dbReference type="Gene3D" id="2.60.40.150">
    <property type="entry name" value="C2 domain"/>
    <property type="match status" value="1"/>
</dbReference>
<dbReference type="Proteomes" id="UP000261540">
    <property type="component" value="Unplaced"/>
</dbReference>
<evidence type="ECO:0000313" key="10">
    <source>
        <dbReference type="Ensembl" id="ENSPKIP00000019359.1"/>
    </source>
</evidence>
<evidence type="ECO:0000256" key="6">
    <source>
        <dbReference type="SAM" id="Coils"/>
    </source>
</evidence>
<dbReference type="GO" id="GO:0055037">
    <property type="term" value="C:recycling endosome"/>
    <property type="evidence" value="ECO:0007669"/>
    <property type="project" value="UniProtKB-SubCell"/>
</dbReference>
<dbReference type="GO" id="GO:0005769">
    <property type="term" value="C:early endosome"/>
    <property type="evidence" value="ECO:0007669"/>
    <property type="project" value="TreeGrafter"/>
</dbReference>
<dbReference type="Ensembl" id="ENSPKIT00000035345.1">
    <property type="protein sequence ID" value="ENSPKIP00000019359.1"/>
    <property type="gene ID" value="ENSPKIG00000004565.1"/>
</dbReference>
<protein>
    <submittedName>
        <fullName evidence="10">RAB11 family interacting protein 5</fullName>
    </submittedName>
</protein>